<dbReference type="SUPFAM" id="SSF89550">
    <property type="entry name" value="PHP domain-like"/>
    <property type="match status" value="1"/>
</dbReference>
<dbReference type="GO" id="GO:0016779">
    <property type="term" value="F:nucleotidyltransferase activity"/>
    <property type="evidence" value="ECO:0007669"/>
    <property type="project" value="UniProtKB-KW"/>
</dbReference>
<keyword evidence="1" id="KW-0808">Transferase</keyword>
<dbReference type="Pfam" id="PF14791">
    <property type="entry name" value="DNA_pol_B_thumb"/>
    <property type="match status" value="1"/>
</dbReference>
<dbReference type="Gene3D" id="3.20.20.140">
    <property type="entry name" value="Metal-dependent hydrolases"/>
    <property type="match status" value="1"/>
</dbReference>
<dbReference type="InterPro" id="IPR043519">
    <property type="entry name" value="NT_sf"/>
</dbReference>
<dbReference type="Pfam" id="PF02811">
    <property type="entry name" value="PHP"/>
    <property type="match status" value="1"/>
</dbReference>
<dbReference type="InterPro" id="IPR037160">
    <property type="entry name" value="DNA_Pol_thumb_sf"/>
</dbReference>
<accession>A0A0F8ZW13</accession>
<protein>
    <recommendedName>
        <fullName evidence="3">Polymerase/histidinol phosphatase N-terminal domain-containing protein</fullName>
    </recommendedName>
</protein>
<organism evidence="4">
    <name type="scientific">marine sediment metagenome</name>
    <dbReference type="NCBI Taxonomy" id="412755"/>
    <lineage>
        <taxon>unclassified sequences</taxon>
        <taxon>metagenomes</taxon>
        <taxon>ecological metagenomes</taxon>
    </lineage>
</organism>
<evidence type="ECO:0000313" key="4">
    <source>
        <dbReference type="EMBL" id="KKK70589.1"/>
    </source>
</evidence>
<dbReference type="SUPFAM" id="SSF81301">
    <property type="entry name" value="Nucleotidyltransferase"/>
    <property type="match status" value="1"/>
</dbReference>
<dbReference type="PANTHER" id="PTHR36928:SF1">
    <property type="entry name" value="PHOSPHATASE YCDX-RELATED"/>
    <property type="match status" value="1"/>
</dbReference>
<dbReference type="PANTHER" id="PTHR36928">
    <property type="entry name" value="PHOSPHATASE YCDX-RELATED"/>
    <property type="match status" value="1"/>
</dbReference>
<dbReference type="InterPro" id="IPR003141">
    <property type="entry name" value="Pol/His_phosphatase_N"/>
</dbReference>
<dbReference type="EMBL" id="LAZR01058121">
    <property type="protein sequence ID" value="KKK70589.1"/>
    <property type="molecule type" value="Genomic_DNA"/>
</dbReference>
<reference evidence="4" key="1">
    <citation type="journal article" date="2015" name="Nature">
        <title>Complex archaea that bridge the gap between prokaryotes and eukaryotes.</title>
        <authorList>
            <person name="Spang A."/>
            <person name="Saw J.H."/>
            <person name="Jorgensen S.L."/>
            <person name="Zaremba-Niedzwiedzka K."/>
            <person name="Martijn J."/>
            <person name="Lind A.E."/>
            <person name="van Eijk R."/>
            <person name="Schleper C."/>
            <person name="Guy L."/>
            <person name="Ettema T.J."/>
        </authorList>
    </citation>
    <scope>NUCLEOTIDE SEQUENCE</scope>
</reference>
<keyword evidence="2" id="KW-0548">Nucleotidyltransferase</keyword>
<dbReference type="InterPro" id="IPR016195">
    <property type="entry name" value="Pol/histidinol_Pase-like"/>
</dbReference>
<comment type="caution">
    <text evidence="4">The sequence shown here is derived from an EMBL/GenBank/DDBJ whole genome shotgun (WGS) entry which is preliminary data.</text>
</comment>
<name>A0A0F8ZW13_9ZZZZ</name>
<evidence type="ECO:0000259" key="3">
    <source>
        <dbReference type="SMART" id="SM00481"/>
    </source>
</evidence>
<dbReference type="InterPro" id="IPR050243">
    <property type="entry name" value="PHP_phosphatase"/>
</dbReference>
<evidence type="ECO:0000256" key="2">
    <source>
        <dbReference type="ARBA" id="ARBA00022695"/>
    </source>
</evidence>
<feature type="non-terminal residue" evidence="4">
    <location>
        <position position="321"/>
    </location>
</feature>
<evidence type="ECO:0000256" key="1">
    <source>
        <dbReference type="ARBA" id="ARBA00022679"/>
    </source>
</evidence>
<dbReference type="Gene3D" id="3.30.460.10">
    <property type="entry name" value="Beta Polymerase, domain 2"/>
    <property type="match status" value="1"/>
</dbReference>
<dbReference type="Gene3D" id="3.30.210.10">
    <property type="entry name" value="DNA polymerase, thumb domain"/>
    <property type="match status" value="1"/>
</dbReference>
<dbReference type="InterPro" id="IPR029398">
    <property type="entry name" value="PolB_thumb"/>
</dbReference>
<dbReference type="GO" id="GO:0042578">
    <property type="term" value="F:phosphoric ester hydrolase activity"/>
    <property type="evidence" value="ECO:0007669"/>
    <property type="project" value="TreeGrafter"/>
</dbReference>
<feature type="domain" description="Polymerase/histidinol phosphatase N-terminal" evidence="3">
    <location>
        <begin position="194"/>
        <end position="273"/>
    </location>
</feature>
<dbReference type="GO" id="GO:0008270">
    <property type="term" value="F:zinc ion binding"/>
    <property type="evidence" value="ECO:0007669"/>
    <property type="project" value="TreeGrafter"/>
</dbReference>
<dbReference type="SMART" id="SM00481">
    <property type="entry name" value="POLIIIAc"/>
    <property type="match status" value="1"/>
</dbReference>
<gene>
    <name evidence="4" type="ORF">LCGC14_2922460</name>
</gene>
<dbReference type="InterPro" id="IPR004013">
    <property type="entry name" value="PHP_dom"/>
</dbReference>
<dbReference type="AlphaFoldDB" id="A0A0F8ZW13"/>
<dbReference type="GO" id="GO:0005829">
    <property type="term" value="C:cytosol"/>
    <property type="evidence" value="ECO:0007669"/>
    <property type="project" value="TreeGrafter"/>
</dbReference>
<proteinExistence type="predicted"/>
<sequence>MKEKETFEERILLAEGYEIAQEILEQFKTQPYILSAESAGSLRRMKRTIGDIDLLVSSKNPEKVMDFFTQLPQSIGVEAKGKTKSTITHESGRKVDIRVVEPESYGSALQYFTGSKEHSVHLREIAKQKGLKLNEYGVFDAKTNRKLGGAAEEEMYSSLGLPVIEPELREDHGEIEAAYEKRLPRLVKLEDIKGDLHAHTEKSDGLHTIEDMVAKAKELGYSYICISDHAERLKVAGGLSTKELNTQIKRIEDLNKKEKDFRILVGVELNIDNDGGVDYDEQMLKKLDFVAASIHSGFGQSKEQLTKRMITAIENPSVNMI</sequence>